<feature type="domain" description="RNA polymerase sigma-70 region 4" evidence="1">
    <location>
        <begin position="16"/>
        <end position="47"/>
    </location>
</feature>
<dbReference type="GO" id="GO:0003700">
    <property type="term" value="F:DNA-binding transcription factor activity"/>
    <property type="evidence" value="ECO:0007669"/>
    <property type="project" value="InterPro"/>
</dbReference>
<sequence length="170" mass="19898">MNMERPSTKKSELSLAIIEDLRGKGYTQSEIARMYGVTRQYVSWIKHYYGGKLTPRELVLQHFPFQVPVHQQQGVSPYRRLREHGEYMATGGVGMDELKLSRLRGFYKKLRDHVLEYDPDIPPIDGVSRQGGWAYRPRTPEDGDLLIRVNDYTDLTDEGRMIWRFPPREP</sequence>
<gene>
    <name evidence="2" type="ORF">SEA_BABYRAY_74</name>
</gene>
<evidence type="ECO:0000259" key="1">
    <source>
        <dbReference type="Pfam" id="PF04545"/>
    </source>
</evidence>
<protein>
    <submittedName>
        <fullName evidence="2">Immunity repressor</fullName>
    </submittedName>
</protein>
<dbReference type="InterPro" id="IPR001387">
    <property type="entry name" value="Cro/C1-type_HTH"/>
</dbReference>
<accession>A0A1D8EW42</accession>
<proteinExistence type="predicted"/>
<dbReference type="SUPFAM" id="SSF47413">
    <property type="entry name" value="lambda repressor-like DNA-binding domains"/>
    <property type="match status" value="1"/>
</dbReference>
<dbReference type="GO" id="GO:0006352">
    <property type="term" value="P:DNA-templated transcription initiation"/>
    <property type="evidence" value="ECO:0007669"/>
    <property type="project" value="InterPro"/>
</dbReference>
<dbReference type="InterPro" id="IPR010982">
    <property type="entry name" value="Lambda_DNA-bd_dom_sf"/>
</dbReference>
<dbReference type="Pfam" id="PF04545">
    <property type="entry name" value="Sigma70_r4"/>
    <property type="match status" value="1"/>
</dbReference>
<evidence type="ECO:0000313" key="2">
    <source>
        <dbReference type="EMBL" id="AOT25439.1"/>
    </source>
</evidence>
<dbReference type="GO" id="GO:0003677">
    <property type="term" value="F:DNA binding"/>
    <property type="evidence" value="ECO:0007669"/>
    <property type="project" value="InterPro"/>
</dbReference>
<dbReference type="CDD" id="cd00093">
    <property type="entry name" value="HTH_XRE"/>
    <property type="match status" value="1"/>
</dbReference>
<keyword evidence="3" id="KW-1185">Reference proteome</keyword>
<reference evidence="2 3" key="1">
    <citation type="submission" date="2016-08" db="EMBL/GenBank/DDBJ databases">
        <authorList>
            <person name="DeLong Z."/>
            <person name="DeVault B."/>
            <person name="Huffman J."/>
            <person name="Scuttaro V."/>
            <person name="Woodford M."/>
            <person name="Washington J.M."/>
            <person name="Klyczek K."/>
            <person name="Garlena R.A."/>
            <person name="Russell D.A."/>
            <person name="Pope W.H."/>
            <person name="Jacobs-Sera D."/>
            <person name="Hendrix R.W."/>
            <person name="Hatfull G.F."/>
        </authorList>
    </citation>
    <scope>NUCLEOTIDE SEQUENCE [LARGE SCALE GENOMIC DNA]</scope>
</reference>
<name>A0A1D8EW42_9CAUD</name>
<dbReference type="Proteomes" id="UP000226245">
    <property type="component" value="Segment"/>
</dbReference>
<dbReference type="InterPro" id="IPR007630">
    <property type="entry name" value="RNA_pol_sigma70_r4"/>
</dbReference>
<organism evidence="2 3">
    <name type="scientific">Mycobacterium phage BabyRay</name>
    <dbReference type="NCBI Taxonomy" id="1897486"/>
    <lineage>
        <taxon>Viruses</taxon>
        <taxon>Duplodnaviria</taxon>
        <taxon>Heunggongvirae</taxon>
        <taxon>Uroviricota</taxon>
        <taxon>Caudoviricetes</taxon>
        <taxon>Veracruzvirus</taxon>
        <taxon>Veracruzvirus babyboy</taxon>
    </lineage>
</organism>
<evidence type="ECO:0000313" key="3">
    <source>
        <dbReference type="Proteomes" id="UP000226245"/>
    </source>
</evidence>
<dbReference type="EMBL" id="KX683423">
    <property type="protein sequence ID" value="AOT25439.1"/>
    <property type="molecule type" value="Genomic_DNA"/>
</dbReference>